<dbReference type="NCBIfam" id="TIGR01509">
    <property type="entry name" value="HAD-SF-IA-v3"/>
    <property type="match status" value="1"/>
</dbReference>
<evidence type="ECO:0000313" key="7">
    <source>
        <dbReference type="Proteomes" id="UP000727506"/>
    </source>
</evidence>
<dbReference type="SUPFAM" id="SSF56784">
    <property type="entry name" value="HAD-like"/>
    <property type="match status" value="1"/>
</dbReference>
<dbReference type="PANTHER" id="PTHR43434:SF26">
    <property type="entry name" value="PYROPHOSPHATASE PPAX"/>
    <property type="match status" value="1"/>
</dbReference>
<evidence type="ECO:0000256" key="2">
    <source>
        <dbReference type="ARBA" id="ARBA00023137"/>
    </source>
</evidence>
<dbReference type="InterPro" id="IPR023198">
    <property type="entry name" value="PGP-like_dom2"/>
</dbReference>
<dbReference type="NCBIfam" id="TIGR01549">
    <property type="entry name" value="HAD-SF-IA-v1"/>
    <property type="match status" value="1"/>
</dbReference>
<evidence type="ECO:0000256" key="1">
    <source>
        <dbReference type="ARBA" id="ARBA00006171"/>
    </source>
</evidence>
<dbReference type="Proteomes" id="UP000727506">
    <property type="component" value="Unassembled WGS sequence"/>
</dbReference>
<sequence length="203" mass="22204">DTHDLLLDSFRHATKSVLGRTIADERLMAKVGQPLSVQMWDFTDDEAVHDELLRVYRAFNESAHDERISLFPGTREALESLCDAGFSLGVATSKMHPLAQRGLEVLGIAEFFDCIVGADDCVRHKPDPEPVILGARLLGVEARRCAFVGDSPFDIQAGNAAGMHTAAVLWGMFDEDVLRAETPGVVCGRFDDLAAHLIARRAC</sequence>
<dbReference type="FunFam" id="3.40.50.1000:FF:000022">
    <property type="entry name" value="Phosphoglycolate phosphatase"/>
    <property type="match status" value="1"/>
</dbReference>
<dbReference type="GO" id="GO:0005829">
    <property type="term" value="C:cytosol"/>
    <property type="evidence" value="ECO:0007669"/>
    <property type="project" value="TreeGrafter"/>
</dbReference>
<dbReference type="InterPro" id="IPR006439">
    <property type="entry name" value="HAD-SF_hydro_IA"/>
</dbReference>
<dbReference type="InterPro" id="IPR050155">
    <property type="entry name" value="HAD-like_hydrolase_sf"/>
</dbReference>
<reference evidence="6" key="1">
    <citation type="submission" date="2021-02" db="EMBL/GenBank/DDBJ databases">
        <title>Infant gut strain persistence is associated with maternal origin, phylogeny, and functional potential including surface adhesion and iron acquisition.</title>
        <authorList>
            <person name="Lou Y.C."/>
        </authorList>
    </citation>
    <scope>NUCLEOTIDE SEQUENCE</scope>
    <source>
        <strain evidence="6">L2_039_000G1_dasL2_039_000G1_concoct_11</strain>
    </source>
</reference>
<gene>
    <name evidence="6" type="ORF">KH142_10055</name>
</gene>
<evidence type="ECO:0000256" key="3">
    <source>
        <dbReference type="ARBA" id="ARBA00050405"/>
    </source>
</evidence>
<proteinExistence type="inferred from homology"/>
<feature type="non-terminal residue" evidence="6">
    <location>
        <position position="1"/>
    </location>
</feature>
<dbReference type="Pfam" id="PF13419">
    <property type="entry name" value="HAD_2"/>
    <property type="match status" value="1"/>
</dbReference>
<keyword evidence="2" id="KW-0418">Kinase</keyword>
<comment type="catalytic activity">
    <reaction evidence="3">
        <text>L-tyrosyl-[protein] + ATP = O-phospho-L-tyrosyl-[protein] + ADP + H(+)</text>
        <dbReference type="Rhea" id="RHEA:10596"/>
        <dbReference type="Rhea" id="RHEA-COMP:10136"/>
        <dbReference type="Rhea" id="RHEA-COMP:20101"/>
        <dbReference type="ChEBI" id="CHEBI:15378"/>
        <dbReference type="ChEBI" id="CHEBI:30616"/>
        <dbReference type="ChEBI" id="CHEBI:46858"/>
        <dbReference type="ChEBI" id="CHEBI:61978"/>
        <dbReference type="ChEBI" id="CHEBI:456216"/>
    </reaction>
    <physiologicalReaction direction="left-to-right" evidence="3">
        <dbReference type="Rhea" id="RHEA:10597"/>
    </physiologicalReaction>
</comment>
<keyword evidence="6" id="KW-0378">Hydrolase</keyword>
<dbReference type="GO" id="GO:0006281">
    <property type="term" value="P:DNA repair"/>
    <property type="evidence" value="ECO:0007669"/>
    <property type="project" value="TreeGrafter"/>
</dbReference>
<accession>A0A943V1B0</accession>
<dbReference type="GO" id="GO:0008967">
    <property type="term" value="F:phosphoglycolate phosphatase activity"/>
    <property type="evidence" value="ECO:0007669"/>
    <property type="project" value="TreeGrafter"/>
</dbReference>
<comment type="similarity">
    <text evidence="1">Belongs to the HAD-like hydrolase superfamily. CbbY/CbbZ/Gph/YieH family.</text>
</comment>
<dbReference type="EMBL" id="JAGZSV010000308">
    <property type="protein sequence ID" value="MBS6941785.1"/>
    <property type="molecule type" value="Genomic_DNA"/>
</dbReference>
<comment type="caution">
    <text evidence="6">The sequence shown here is derived from an EMBL/GenBank/DDBJ whole genome shotgun (WGS) entry which is preliminary data.</text>
</comment>
<evidence type="ECO:0000256" key="4">
    <source>
        <dbReference type="ARBA" id="ARBA00069527"/>
    </source>
</evidence>
<evidence type="ECO:0000256" key="5">
    <source>
        <dbReference type="ARBA" id="ARBA00080335"/>
    </source>
</evidence>
<organism evidence="6 7">
    <name type="scientific">Slackia piriformis</name>
    <dbReference type="NCBI Taxonomy" id="626934"/>
    <lineage>
        <taxon>Bacteria</taxon>
        <taxon>Bacillati</taxon>
        <taxon>Actinomycetota</taxon>
        <taxon>Coriobacteriia</taxon>
        <taxon>Eggerthellales</taxon>
        <taxon>Eggerthellaceae</taxon>
        <taxon>Slackia</taxon>
    </lineage>
</organism>
<dbReference type="PANTHER" id="PTHR43434">
    <property type="entry name" value="PHOSPHOGLYCOLATE PHOSPHATASE"/>
    <property type="match status" value="1"/>
</dbReference>
<dbReference type="GO" id="GO:0004713">
    <property type="term" value="F:protein tyrosine kinase activity"/>
    <property type="evidence" value="ECO:0007669"/>
    <property type="project" value="UniProtKB-KW"/>
</dbReference>
<dbReference type="InterPro" id="IPR041492">
    <property type="entry name" value="HAD_2"/>
</dbReference>
<dbReference type="AlphaFoldDB" id="A0A943V1B0"/>
<dbReference type="InterPro" id="IPR036412">
    <property type="entry name" value="HAD-like_sf"/>
</dbReference>
<keyword evidence="2" id="KW-0829">Tyrosine-protein kinase</keyword>
<keyword evidence="2" id="KW-0808">Transferase</keyword>
<evidence type="ECO:0000313" key="6">
    <source>
        <dbReference type="EMBL" id="MBS6941785.1"/>
    </source>
</evidence>
<protein>
    <recommendedName>
        <fullName evidence="4">Tyrosine-protein kinase PtkA</fullName>
    </recommendedName>
    <alternativeName>
        <fullName evidence="5">Protein tyrosine kinase A</fullName>
    </alternativeName>
</protein>
<dbReference type="InterPro" id="IPR023214">
    <property type="entry name" value="HAD_sf"/>
</dbReference>
<name>A0A943V1B0_9ACTN</name>
<dbReference type="Gene3D" id="3.40.50.1000">
    <property type="entry name" value="HAD superfamily/HAD-like"/>
    <property type="match status" value="1"/>
</dbReference>
<dbReference type="Gene3D" id="1.10.150.240">
    <property type="entry name" value="Putative phosphatase, domain 2"/>
    <property type="match status" value="1"/>
</dbReference>